<evidence type="ECO:0000256" key="6">
    <source>
        <dbReference type="PIRSR" id="PIRSR601019-2"/>
    </source>
</evidence>
<dbReference type="AlphaFoldDB" id="A8PI30"/>
<dbReference type="InterPro" id="IPR027417">
    <property type="entry name" value="P-loop_NTPase"/>
</dbReference>
<feature type="compositionally biased region" description="Basic and acidic residues" evidence="7">
    <location>
        <begin position="262"/>
        <end position="273"/>
    </location>
</feature>
<dbReference type="STRING" id="240176.A8PI30"/>
<feature type="compositionally biased region" description="Polar residues" evidence="7">
    <location>
        <begin position="155"/>
        <end position="183"/>
    </location>
</feature>
<dbReference type="GO" id="GO:0005525">
    <property type="term" value="F:GTP binding"/>
    <property type="evidence" value="ECO:0007669"/>
    <property type="project" value="UniProtKB-KW"/>
</dbReference>
<proteinExistence type="predicted"/>
<feature type="binding site" evidence="5">
    <location>
        <begin position="467"/>
        <end position="470"/>
    </location>
    <ligand>
        <name>GTP</name>
        <dbReference type="ChEBI" id="CHEBI:37565"/>
    </ligand>
</feature>
<dbReference type="OrthoDB" id="5817230at2759"/>
<evidence type="ECO:0000256" key="5">
    <source>
        <dbReference type="PIRSR" id="PIRSR601019-1"/>
    </source>
</evidence>
<keyword evidence="9" id="KW-1185">Reference proteome</keyword>
<dbReference type="GO" id="GO:0031683">
    <property type="term" value="F:G-protein beta/gamma-subunit complex binding"/>
    <property type="evidence" value="ECO:0007669"/>
    <property type="project" value="InterPro"/>
</dbReference>
<protein>
    <recommendedName>
        <fullName evidence="10">G-alpha-domain-containing protein</fullName>
    </recommendedName>
</protein>
<dbReference type="PANTHER" id="PTHR10218:SF360">
    <property type="entry name" value="GUANINE NUCLEOTIDE-BINDING PROTEIN SUBUNIT ALPHA HOMOLOG"/>
    <property type="match status" value="1"/>
</dbReference>
<keyword evidence="4" id="KW-0807">Transducer</keyword>
<dbReference type="GO" id="GO:0003924">
    <property type="term" value="F:GTPase activity"/>
    <property type="evidence" value="ECO:0007669"/>
    <property type="project" value="InterPro"/>
</dbReference>
<dbReference type="VEuPathDB" id="FungiDB:CC1G_13233"/>
<dbReference type="OMA" id="WHAITST"/>
<dbReference type="GO" id="GO:0046872">
    <property type="term" value="F:metal ion binding"/>
    <property type="evidence" value="ECO:0007669"/>
    <property type="project" value="UniProtKB-KW"/>
</dbReference>
<keyword evidence="1 6" id="KW-0479">Metal-binding</keyword>
<dbReference type="InterPro" id="IPR011025">
    <property type="entry name" value="GproteinA_insert"/>
</dbReference>
<keyword evidence="3 5" id="KW-0342">GTP-binding</keyword>
<feature type="binding site" evidence="5">
    <location>
        <begin position="336"/>
        <end position="337"/>
    </location>
    <ligand>
        <name>GTP</name>
        <dbReference type="ChEBI" id="CHEBI:37565"/>
    </ligand>
</feature>
<keyword evidence="2 5" id="KW-0547">Nucleotide-binding</keyword>
<dbReference type="InterPro" id="IPR001019">
    <property type="entry name" value="Gprotein_alpha_su"/>
</dbReference>
<dbReference type="SMART" id="SM00275">
    <property type="entry name" value="G_alpha"/>
    <property type="match status" value="1"/>
</dbReference>
<dbReference type="Proteomes" id="UP000001861">
    <property type="component" value="Unassembled WGS sequence"/>
</dbReference>
<dbReference type="GO" id="GO:0001664">
    <property type="term" value="F:G protein-coupled receptor binding"/>
    <property type="evidence" value="ECO:0007669"/>
    <property type="project" value="TreeGrafter"/>
</dbReference>
<dbReference type="SUPFAM" id="SSF47895">
    <property type="entry name" value="Transducin (alpha subunit), insertion domain"/>
    <property type="match status" value="1"/>
</dbReference>
<evidence type="ECO:0000313" key="8">
    <source>
        <dbReference type="EMBL" id="EAU80314.1"/>
    </source>
</evidence>
<dbReference type="InParanoid" id="A8PI30"/>
<dbReference type="GO" id="GO:0007188">
    <property type="term" value="P:adenylate cyclase-modulating G protein-coupled receptor signaling pathway"/>
    <property type="evidence" value="ECO:0007669"/>
    <property type="project" value="TreeGrafter"/>
</dbReference>
<evidence type="ECO:0008006" key="10">
    <source>
        <dbReference type="Google" id="ProtNLM"/>
    </source>
</evidence>
<feature type="region of interest" description="Disordered" evidence="7">
    <location>
        <begin position="117"/>
        <end position="194"/>
    </location>
</feature>
<evidence type="ECO:0000256" key="3">
    <source>
        <dbReference type="ARBA" id="ARBA00023134"/>
    </source>
</evidence>
<accession>A8PI30</accession>
<comment type="caution">
    <text evidence="8">The sequence shown here is derived from an EMBL/GenBank/DDBJ whole genome shotgun (WGS) entry which is preliminary data.</text>
</comment>
<keyword evidence="6" id="KW-0460">Magnesium</keyword>
<feature type="binding site" evidence="6">
    <location>
        <position position="367"/>
    </location>
    <ligand>
        <name>Mg(2+)</name>
        <dbReference type="ChEBI" id="CHEBI:18420"/>
    </ligand>
</feature>
<dbReference type="Pfam" id="PF00503">
    <property type="entry name" value="G-alpha"/>
    <property type="match status" value="1"/>
</dbReference>
<sequence>MGATDVDPFEYLTRPPPNETPEERTIRERKEVEAKKVSDQIDEEIRKERAVMKKQQNAVRVLLLGQSESGKSTTLKNFRMRYAREEWQAELASWRTVIQLNLIRSVLSILDAVQSELDNDPAEPPGTPGADETEFLHTPTDGSTSPALASPAFNHPSSSKPGQRRPSVSSIHRQLQSKASSSSLRKDALGGKESSLLGGQHQLLKLRLAPLRRVETDLRRQLGASADDEVVDGAASDEYGALGQVDAGSSVRSTGLRRRTTARKEVSVRRLKDALSGGDRAGKSKGHSRTNSEGSGDDAVDEATDVIAKCKDDIKALWMDEAVRLVLKKRKIRLEDSAGFFLDDVDRIAAREYVPSDDDVVRARLRTLGVQEYRITVDQPGSVLSGLGATGSEWLLYDVGGSRTMRHAWIPYFENITAIIFLAPVSCFDERLLEDSRINRLEDSFLLWRHVCSSKLLQKTSLILFMNKCDLLKRKLKMGVKVNKYLPSYADRPNEAGHVVKYLKEKFRDIVKANAPEGGRVAYYYATSVTDTKTTYTTLKAVKDIILRDHLKNADFV</sequence>
<dbReference type="PRINTS" id="PR00318">
    <property type="entry name" value="GPROTEINA"/>
</dbReference>
<evidence type="ECO:0000256" key="4">
    <source>
        <dbReference type="ARBA" id="ARBA00023224"/>
    </source>
</evidence>
<reference evidence="8 9" key="1">
    <citation type="journal article" date="2010" name="Proc. Natl. Acad. Sci. U.S.A.">
        <title>Insights into evolution of multicellular fungi from the assembled chromosomes of the mushroom Coprinopsis cinerea (Coprinus cinereus).</title>
        <authorList>
            <person name="Stajich J.E."/>
            <person name="Wilke S.K."/>
            <person name="Ahren D."/>
            <person name="Au C.H."/>
            <person name="Birren B.W."/>
            <person name="Borodovsky M."/>
            <person name="Burns C."/>
            <person name="Canback B."/>
            <person name="Casselton L.A."/>
            <person name="Cheng C.K."/>
            <person name="Deng J."/>
            <person name="Dietrich F.S."/>
            <person name="Fargo D.C."/>
            <person name="Farman M.L."/>
            <person name="Gathman A.C."/>
            <person name="Goldberg J."/>
            <person name="Guigo R."/>
            <person name="Hoegger P.J."/>
            <person name="Hooker J.B."/>
            <person name="Huggins A."/>
            <person name="James T.Y."/>
            <person name="Kamada T."/>
            <person name="Kilaru S."/>
            <person name="Kodira C."/>
            <person name="Kues U."/>
            <person name="Kupfer D."/>
            <person name="Kwan H.S."/>
            <person name="Lomsadze A."/>
            <person name="Li W."/>
            <person name="Lilly W.W."/>
            <person name="Ma L.J."/>
            <person name="Mackey A.J."/>
            <person name="Manning G."/>
            <person name="Martin F."/>
            <person name="Muraguchi H."/>
            <person name="Natvig D.O."/>
            <person name="Palmerini H."/>
            <person name="Ramesh M.A."/>
            <person name="Rehmeyer C.J."/>
            <person name="Roe B.A."/>
            <person name="Shenoy N."/>
            <person name="Stanke M."/>
            <person name="Ter-Hovhannisyan V."/>
            <person name="Tunlid A."/>
            <person name="Velagapudi R."/>
            <person name="Vision T.J."/>
            <person name="Zeng Q."/>
            <person name="Zolan M.E."/>
            <person name="Pukkila P.J."/>
        </authorList>
    </citation>
    <scope>NUCLEOTIDE SEQUENCE [LARGE SCALE GENOMIC DNA]</scope>
    <source>
        <strain evidence="9">Okayama-7 / 130 / ATCC MYA-4618 / FGSC 9003</strain>
    </source>
</reference>
<dbReference type="Gene3D" id="3.40.50.300">
    <property type="entry name" value="P-loop containing nucleotide triphosphate hydrolases"/>
    <property type="match status" value="2"/>
</dbReference>
<dbReference type="FunFam" id="3.40.50.300:FF:000692">
    <property type="entry name" value="Guanine nucleotide-binding protein subunit alpha"/>
    <property type="match status" value="1"/>
</dbReference>
<evidence type="ECO:0000313" key="9">
    <source>
        <dbReference type="Proteomes" id="UP000001861"/>
    </source>
</evidence>
<evidence type="ECO:0000256" key="2">
    <source>
        <dbReference type="ARBA" id="ARBA00022741"/>
    </source>
</evidence>
<gene>
    <name evidence="8" type="ORF">CC1G_13233</name>
</gene>
<dbReference type="Gene3D" id="1.10.400.10">
    <property type="entry name" value="GI Alpha 1, domain 2-like"/>
    <property type="match status" value="1"/>
</dbReference>
<dbReference type="GO" id="GO:0005834">
    <property type="term" value="C:heterotrimeric G-protein complex"/>
    <property type="evidence" value="ECO:0007669"/>
    <property type="project" value="TreeGrafter"/>
</dbReference>
<dbReference type="SUPFAM" id="SSF52540">
    <property type="entry name" value="P-loop containing nucleoside triphosphate hydrolases"/>
    <property type="match status" value="1"/>
</dbReference>
<dbReference type="eggNOG" id="KOG0082">
    <property type="taxonomic scope" value="Eukaryota"/>
</dbReference>
<feature type="region of interest" description="Disordered" evidence="7">
    <location>
        <begin position="250"/>
        <end position="299"/>
    </location>
</feature>
<evidence type="ECO:0000256" key="7">
    <source>
        <dbReference type="SAM" id="MobiDB-lite"/>
    </source>
</evidence>
<dbReference type="PANTHER" id="PTHR10218">
    <property type="entry name" value="GTP-BINDING PROTEIN ALPHA SUBUNIT"/>
    <property type="match status" value="1"/>
</dbReference>
<dbReference type="EMBL" id="AACS02000019">
    <property type="protein sequence ID" value="EAU80314.1"/>
    <property type="molecule type" value="Genomic_DNA"/>
</dbReference>
<evidence type="ECO:0000256" key="1">
    <source>
        <dbReference type="ARBA" id="ARBA00022723"/>
    </source>
</evidence>
<organism evidence="8 9">
    <name type="scientific">Coprinopsis cinerea (strain Okayama-7 / 130 / ATCC MYA-4618 / FGSC 9003)</name>
    <name type="common">Inky cap fungus</name>
    <name type="synonym">Hormographiella aspergillata</name>
    <dbReference type="NCBI Taxonomy" id="240176"/>
    <lineage>
        <taxon>Eukaryota</taxon>
        <taxon>Fungi</taxon>
        <taxon>Dikarya</taxon>
        <taxon>Basidiomycota</taxon>
        <taxon>Agaricomycotina</taxon>
        <taxon>Agaricomycetes</taxon>
        <taxon>Agaricomycetidae</taxon>
        <taxon>Agaricales</taxon>
        <taxon>Agaricineae</taxon>
        <taxon>Psathyrellaceae</taxon>
        <taxon>Coprinopsis</taxon>
    </lineage>
</organism>
<dbReference type="KEGG" id="cci:CC1G_13233"/>
<name>A8PI30_COPC7</name>
<dbReference type="GO" id="GO:0005737">
    <property type="term" value="C:cytoplasm"/>
    <property type="evidence" value="ECO:0007669"/>
    <property type="project" value="TreeGrafter"/>
</dbReference>
<dbReference type="GeneID" id="6018208"/>
<dbReference type="PROSITE" id="PS51882">
    <property type="entry name" value="G_ALPHA"/>
    <property type="match status" value="1"/>
</dbReference>
<dbReference type="RefSeq" id="XP_001841506.1">
    <property type="nucleotide sequence ID" value="XM_001841454.2"/>
</dbReference>
<feature type="region of interest" description="Disordered" evidence="7">
    <location>
        <begin position="1"/>
        <end position="25"/>
    </location>
</feature>